<keyword evidence="3" id="KW-1185">Reference proteome</keyword>
<feature type="region of interest" description="Disordered" evidence="1">
    <location>
        <begin position="34"/>
        <end position="113"/>
    </location>
</feature>
<feature type="compositionally biased region" description="Low complexity" evidence="1">
    <location>
        <begin position="190"/>
        <end position="214"/>
    </location>
</feature>
<sequence>MAETTTAHAPPHGESGWLTAVTSLVAATTANLSKAGAASGGGGDEFHLSSDMSMQYTPPSSSALARLEAIMGSAGSMDRGPNDDSGDSAGSKNRASSSLYSGRRPSSRSSPSMALLATSSEVVSTLAHASGLLTELKVELAAAQAARREVEQQNTGRGEQPTNAAAGSTFSRLLALETLIHERVLPALHTSTSSTSDNNNNNNSNTNSNSNNNSSKLWDAISSFRESARAQNEALVDEVAKLTTRLDAVAEAAPRTARSVADDASSQAITSAEAATKSSNDALNEAAEAKRRAADAESACAAISAKLDKVAETNNNFQNQLNQDELKRRLASVEARLADNTRVDALEDRMNKAEQAYAPASAVASLRDQIAAVEALAVKAAGTPAAMAQLTSRVNALEAAVPSAIDDALRELQEDVATLRKKMGDDSARMMPERGRQTPQNAPLRSRLAATKTPTTVFRDNPAFNPDTPTSADDSPAGPSGTTPGLRANAAFEKALAEEKSAVMDHPSEDTEESAESLAKAIAFANVKSASKQRNLKTTALGAFSEQASEGRAECDRLEAEEEERAFAEAKAKAEEAARAERERLEAEKEERAFAEAKARAEEAAAKAKNEQQEHEHEQEQERQRSQAIKRFATLTPASFALDGARPPSIFSAGKTTSSESEEVSTAATAAAAGKSPASIPSPDGGRRSPLPSLGAPRGGALPPLGGSQAALSPRASDVLLRPTTLTSDDTSAKSAMPPSPPGGRPDPSEKTVSQKRDFFNSMSHSFDDDDDVNDDTRTASEPTPLKDTASSSAPTTVPRSVDSKHSNVTFDFGVAGETSVGVGGDGEDSPKDESGRSQPVSARELAVQEAFEMAISGQGGGSRFAAVLQQQNQQQDLPPTAPQQQQQQQAKKRTVAVPRSKPLTPPKLGTSFSDSDLGLPGLGVEDSTTSIPEDSGMHDTAGDTSLLSEGDSFAITPRINNKREASILEDLAQAEEELAAAWEADDQFQLDILQAHVDELNSDLNKLRSAGGDGDKK</sequence>
<feature type="compositionally biased region" description="Basic and acidic residues" evidence="1">
    <location>
        <begin position="747"/>
        <end position="759"/>
    </location>
</feature>
<feature type="region of interest" description="Disordered" evidence="1">
    <location>
        <begin position="865"/>
        <end position="960"/>
    </location>
</feature>
<reference evidence="2" key="1">
    <citation type="submission" date="2020-10" db="EMBL/GenBank/DDBJ databases">
        <title>Unveiling of a novel bifunctional photoreceptor, Dualchrome1, isolated from a cosmopolitan green alga.</title>
        <authorList>
            <person name="Suzuki S."/>
            <person name="Kawachi M."/>
        </authorList>
    </citation>
    <scope>NUCLEOTIDE SEQUENCE</scope>
    <source>
        <strain evidence="2">NIES 2893</strain>
    </source>
</reference>
<feature type="compositionally biased region" description="Polar residues" evidence="1">
    <location>
        <begin position="50"/>
        <end position="63"/>
    </location>
</feature>
<feature type="compositionally biased region" description="Basic and acidic residues" evidence="1">
    <location>
        <begin position="565"/>
        <end position="625"/>
    </location>
</feature>
<evidence type="ECO:0000313" key="2">
    <source>
        <dbReference type="EMBL" id="GHP12537.1"/>
    </source>
</evidence>
<protein>
    <submittedName>
        <fullName evidence="2">Uncharacterized protein</fullName>
    </submittedName>
</protein>
<dbReference type="PANTHER" id="PTHR45615">
    <property type="entry name" value="MYOSIN HEAVY CHAIN, NON-MUSCLE"/>
    <property type="match status" value="1"/>
</dbReference>
<feature type="compositionally biased region" description="Low complexity" evidence="1">
    <location>
        <begin position="664"/>
        <end position="708"/>
    </location>
</feature>
<organism evidence="2 3">
    <name type="scientific">Pycnococcus provasolii</name>
    <dbReference type="NCBI Taxonomy" id="41880"/>
    <lineage>
        <taxon>Eukaryota</taxon>
        <taxon>Viridiplantae</taxon>
        <taxon>Chlorophyta</taxon>
        <taxon>Pseudoscourfieldiophyceae</taxon>
        <taxon>Pseudoscourfieldiales</taxon>
        <taxon>Pycnococcaceae</taxon>
        <taxon>Pycnococcus</taxon>
    </lineage>
</organism>
<name>A0A830I619_9CHLO</name>
<feature type="region of interest" description="Disordered" evidence="1">
    <location>
        <begin position="189"/>
        <end position="214"/>
    </location>
</feature>
<dbReference type="Proteomes" id="UP000660262">
    <property type="component" value="Unassembled WGS sequence"/>
</dbReference>
<feature type="compositionally biased region" description="Polar residues" evidence="1">
    <location>
        <begin position="724"/>
        <end position="734"/>
    </location>
</feature>
<dbReference type="PANTHER" id="PTHR45615:SF80">
    <property type="entry name" value="GRIP DOMAIN-CONTAINING PROTEIN"/>
    <property type="match status" value="1"/>
</dbReference>
<feature type="compositionally biased region" description="Polar residues" evidence="1">
    <location>
        <begin position="789"/>
        <end position="799"/>
    </location>
</feature>
<accession>A0A830I619</accession>
<proteinExistence type="predicted"/>
<comment type="caution">
    <text evidence="2">The sequence shown here is derived from an EMBL/GenBank/DDBJ whole genome shotgun (WGS) entry which is preliminary data.</text>
</comment>
<feature type="region of interest" description="Disordered" evidence="1">
    <location>
        <begin position="423"/>
        <end position="486"/>
    </location>
</feature>
<feature type="compositionally biased region" description="Low complexity" evidence="1">
    <location>
        <begin position="870"/>
        <end position="890"/>
    </location>
</feature>
<dbReference type="EMBL" id="BNJQ01000043">
    <property type="protein sequence ID" value="GHP12537.1"/>
    <property type="molecule type" value="Genomic_DNA"/>
</dbReference>
<dbReference type="AlphaFoldDB" id="A0A830I619"/>
<feature type="compositionally biased region" description="Low complexity" evidence="1">
    <location>
        <begin position="95"/>
        <end position="113"/>
    </location>
</feature>
<gene>
    <name evidence="2" type="ORF">PPROV_001126500</name>
</gene>
<evidence type="ECO:0000256" key="1">
    <source>
        <dbReference type="SAM" id="MobiDB-lite"/>
    </source>
</evidence>
<feature type="region of interest" description="Disordered" evidence="1">
    <location>
        <begin position="543"/>
        <end position="846"/>
    </location>
</feature>
<feature type="region of interest" description="Disordered" evidence="1">
    <location>
        <begin position="252"/>
        <end position="280"/>
    </location>
</feature>
<evidence type="ECO:0000313" key="3">
    <source>
        <dbReference type="Proteomes" id="UP000660262"/>
    </source>
</evidence>
<feature type="compositionally biased region" description="Basic and acidic residues" evidence="1">
    <location>
        <begin position="423"/>
        <end position="436"/>
    </location>
</feature>
<feature type="compositionally biased region" description="Basic and acidic residues" evidence="1">
    <location>
        <begin position="549"/>
        <end position="558"/>
    </location>
</feature>